<evidence type="ECO:0000313" key="8">
    <source>
        <dbReference type="Proteomes" id="UP000518605"/>
    </source>
</evidence>
<comment type="caution">
    <text evidence="4">Lacks conserved residue(s) required for the propagation of feature annotation.</text>
</comment>
<evidence type="ECO:0000256" key="2">
    <source>
        <dbReference type="ARBA" id="ARBA00022679"/>
    </source>
</evidence>
<dbReference type="InterPro" id="IPR037163">
    <property type="entry name" value="Spermidine_synt_N_sf"/>
</dbReference>
<dbReference type="PANTHER" id="PTHR11558:SF11">
    <property type="entry name" value="SPERMIDINE SYNTHASE"/>
    <property type="match status" value="1"/>
</dbReference>
<protein>
    <recommendedName>
        <fullName evidence="4">Polyamine aminopropyltransferase</fullName>
    </recommendedName>
    <alternativeName>
        <fullName evidence="4">Putrescine aminopropyltransferase</fullName>
        <shortName evidence="4">PAPT</shortName>
    </alternativeName>
    <alternativeName>
        <fullName evidence="4">Spermidine synthase</fullName>
        <shortName evidence="4">SPDS</shortName>
        <shortName evidence="4">SPDSY</shortName>
        <ecNumber evidence="4">2.5.1.16</ecNumber>
    </alternativeName>
</protein>
<keyword evidence="2 4" id="KW-0808">Transferase</keyword>
<comment type="pathway">
    <text evidence="4">Amine and polyamine biosynthesis; spermidine biosynthesis; spermidine from putrescine: step 1/1.</text>
</comment>
<proteinExistence type="inferred from homology"/>
<dbReference type="PROSITE" id="PS51006">
    <property type="entry name" value="PABS_2"/>
    <property type="match status" value="1"/>
</dbReference>
<dbReference type="RefSeq" id="WP_183565589.1">
    <property type="nucleotide sequence ID" value="NZ_CBCSLB010000010.1"/>
</dbReference>
<feature type="binding site" evidence="4">
    <location>
        <position position="103"/>
    </location>
    <ligand>
        <name>spermidine</name>
        <dbReference type="ChEBI" id="CHEBI:57834"/>
    </ligand>
</feature>
<keyword evidence="8" id="KW-1185">Reference proteome</keyword>
<sequence>MKDRRHSLTGYYKETNEDLWLWDDLPDLDMEVGYKVGALLHYEQSSFQEISIVETKGFGRMLVLDGTPQVTSKDGFIYNEMITHIAMATHPEPRKVAMIGGGDCGPARKALKYASVQQIDVVEIDPRVIEVCRLWMTKEADPARGELIRTVLKDGYKWIQEQKNKYDVLLVDRSDPYGPAVSLYKQQFYQYVYDSLTDEGIVVFQSGSPYYNSDILKKTISRLKKLFPIVRTYLCSIPSFPGGIWSFTVASKKWDPLEANLNGLPWEETKYVNPEIFRASFVLPNYIKNKLEEK</sequence>
<evidence type="ECO:0000256" key="5">
    <source>
        <dbReference type="PROSITE-ProRule" id="PRU00354"/>
    </source>
</evidence>
<comment type="caution">
    <text evidence="7">The sequence shown here is derived from an EMBL/GenBank/DDBJ whole genome shotgun (WGS) entry which is preliminary data.</text>
</comment>
<organism evidence="7 8">
    <name type="scientific">Paenibacillus endophyticus</name>
    <dbReference type="NCBI Taxonomy" id="1294268"/>
    <lineage>
        <taxon>Bacteria</taxon>
        <taxon>Bacillati</taxon>
        <taxon>Bacillota</taxon>
        <taxon>Bacilli</taxon>
        <taxon>Bacillales</taxon>
        <taxon>Paenibacillaceae</taxon>
        <taxon>Paenibacillus</taxon>
    </lineage>
</organism>
<dbReference type="NCBIfam" id="TIGR00417">
    <property type="entry name" value="speE"/>
    <property type="match status" value="1"/>
</dbReference>
<dbReference type="Gene3D" id="2.30.140.10">
    <property type="entry name" value="Spermidine synthase, tetramerisation domain"/>
    <property type="match status" value="1"/>
</dbReference>
<evidence type="ECO:0000256" key="4">
    <source>
        <dbReference type="HAMAP-Rule" id="MF_00198"/>
    </source>
</evidence>
<keyword evidence="4" id="KW-0745">Spermidine biosynthesis</keyword>
<dbReference type="Proteomes" id="UP000518605">
    <property type="component" value="Unassembled WGS sequence"/>
</dbReference>
<dbReference type="InterPro" id="IPR030374">
    <property type="entry name" value="PABS"/>
</dbReference>
<dbReference type="SUPFAM" id="SSF53335">
    <property type="entry name" value="S-adenosyl-L-methionine-dependent methyltransferases"/>
    <property type="match status" value="1"/>
</dbReference>
<evidence type="ECO:0000256" key="3">
    <source>
        <dbReference type="ARBA" id="ARBA00023115"/>
    </source>
</evidence>
<name>A0A7W5CAC6_9BACL</name>
<dbReference type="GO" id="GO:0004766">
    <property type="term" value="F:spermidine synthase activity"/>
    <property type="evidence" value="ECO:0007669"/>
    <property type="project" value="UniProtKB-UniRule"/>
</dbReference>
<dbReference type="EC" id="2.5.1.16" evidence="4"/>
<dbReference type="Pfam" id="PF01564">
    <property type="entry name" value="Spermine_synth"/>
    <property type="match status" value="1"/>
</dbReference>
<feature type="binding site" evidence="4">
    <location>
        <begin position="154"/>
        <end position="155"/>
    </location>
    <ligand>
        <name>S-methyl-5'-thioadenosine</name>
        <dbReference type="ChEBI" id="CHEBI:17509"/>
    </ligand>
</feature>
<dbReference type="InterPro" id="IPR001045">
    <property type="entry name" value="Spermi_synthase"/>
</dbReference>
<evidence type="ECO:0000256" key="1">
    <source>
        <dbReference type="ARBA" id="ARBA00007867"/>
    </source>
</evidence>
<dbReference type="CDD" id="cd02440">
    <property type="entry name" value="AdoMet_MTases"/>
    <property type="match status" value="1"/>
</dbReference>
<dbReference type="HAMAP" id="MF_00198">
    <property type="entry name" value="Spermidine_synth"/>
    <property type="match status" value="1"/>
</dbReference>
<feature type="binding site" evidence="4">
    <location>
        <position position="123"/>
    </location>
    <ligand>
        <name>S-methyl-5'-thioadenosine</name>
        <dbReference type="ChEBI" id="CHEBI:17509"/>
    </ligand>
</feature>
<dbReference type="Gene3D" id="3.40.50.150">
    <property type="entry name" value="Vaccinia Virus protein VP39"/>
    <property type="match status" value="1"/>
</dbReference>
<comment type="subunit">
    <text evidence="4">Homodimer or homotetramer.</text>
</comment>
<feature type="active site" description="Proton acceptor" evidence="4 5">
    <location>
        <position position="172"/>
    </location>
</feature>
<evidence type="ECO:0000259" key="6">
    <source>
        <dbReference type="PROSITE" id="PS51006"/>
    </source>
</evidence>
<dbReference type="InterPro" id="IPR029063">
    <property type="entry name" value="SAM-dependent_MTases_sf"/>
</dbReference>
<comment type="similarity">
    <text evidence="1 4">Belongs to the spermidine/spermine synthase family.</text>
</comment>
<dbReference type="UniPathway" id="UPA00248">
    <property type="reaction ID" value="UER00314"/>
</dbReference>
<dbReference type="EMBL" id="JACHXW010000011">
    <property type="protein sequence ID" value="MBB3153630.1"/>
    <property type="molecule type" value="Genomic_DNA"/>
</dbReference>
<dbReference type="NCBIfam" id="NF002010">
    <property type="entry name" value="PRK00811.1"/>
    <property type="match status" value="1"/>
</dbReference>
<dbReference type="PANTHER" id="PTHR11558">
    <property type="entry name" value="SPERMIDINE/SPERMINE SYNTHASE"/>
    <property type="match status" value="1"/>
</dbReference>
<comment type="catalytic activity">
    <reaction evidence="4">
        <text>S-adenosyl 3-(methylsulfanyl)propylamine + putrescine = S-methyl-5'-thioadenosine + spermidine + H(+)</text>
        <dbReference type="Rhea" id="RHEA:12721"/>
        <dbReference type="ChEBI" id="CHEBI:15378"/>
        <dbReference type="ChEBI" id="CHEBI:17509"/>
        <dbReference type="ChEBI" id="CHEBI:57443"/>
        <dbReference type="ChEBI" id="CHEBI:57834"/>
        <dbReference type="ChEBI" id="CHEBI:326268"/>
        <dbReference type="EC" id="2.5.1.16"/>
    </reaction>
</comment>
<feature type="binding site" evidence="4">
    <location>
        <position position="48"/>
    </location>
    <ligand>
        <name>S-methyl-5'-thioadenosine</name>
        <dbReference type="ChEBI" id="CHEBI:17509"/>
    </ligand>
</feature>
<reference evidence="7 8" key="1">
    <citation type="submission" date="2020-08" db="EMBL/GenBank/DDBJ databases">
        <title>Genomic Encyclopedia of Type Strains, Phase III (KMG-III): the genomes of soil and plant-associated and newly described type strains.</title>
        <authorList>
            <person name="Whitman W."/>
        </authorList>
    </citation>
    <scope>NUCLEOTIDE SEQUENCE [LARGE SCALE GENOMIC DNA]</scope>
    <source>
        <strain evidence="7 8">CECT 8234</strain>
    </source>
</reference>
<dbReference type="GO" id="GO:0008295">
    <property type="term" value="P:spermidine biosynthetic process"/>
    <property type="evidence" value="ECO:0007669"/>
    <property type="project" value="UniProtKB-UniRule"/>
</dbReference>
<dbReference type="InterPro" id="IPR035246">
    <property type="entry name" value="Spermidine_synt_N"/>
</dbReference>
<gene>
    <name evidence="4" type="primary">speE</name>
    <name evidence="7" type="ORF">FHS16_003705</name>
</gene>
<evidence type="ECO:0000313" key="7">
    <source>
        <dbReference type="EMBL" id="MBB3153630.1"/>
    </source>
</evidence>
<feature type="domain" description="PABS" evidence="6">
    <location>
        <begin position="18"/>
        <end position="252"/>
    </location>
</feature>
<accession>A0A7W5CAC6</accession>
<feature type="binding site" evidence="4">
    <location>
        <position position="179"/>
    </location>
    <ligand>
        <name>S-methyl-5'-thioadenosine</name>
        <dbReference type="ChEBI" id="CHEBI:17509"/>
    </ligand>
</feature>
<keyword evidence="3 4" id="KW-0620">Polyamine biosynthesis</keyword>
<comment type="function">
    <text evidence="4">Catalyzes the irreversible transfer of a propylamine group from the amino donor S-adenosylmethioninamine (decarboxy-AdoMet) to putrescine (1,4-diaminobutane) to yield spermidine.</text>
</comment>
<dbReference type="AlphaFoldDB" id="A0A7W5CAC6"/>
<dbReference type="GO" id="GO:0005829">
    <property type="term" value="C:cytosol"/>
    <property type="evidence" value="ECO:0007669"/>
    <property type="project" value="TreeGrafter"/>
</dbReference>
<dbReference type="Pfam" id="PF17284">
    <property type="entry name" value="Spermine_synt_N"/>
    <property type="match status" value="1"/>
</dbReference>